<proteinExistence type="inferred from homology"/>
<dbReference type="Proteomes" id="UP001054820">
    <property type="component" value="Chromosome"/>
</dbReference>
<dbReference type="CDD" id="cd06225">
    <property type="entry name" value="HAMP"/>
    <property type="match status" value="1"/>
</dbReference>
<dbReference type="InterPro" id="IPR003660">
    <property type="entry name" value="HAMP_dom"/>
</dbReference>
<gene>
    <name evidence="10" type="ORF">THMIRHAM_02910</name>
</gene>
<dbReference type="PROSITE" id="PS51753">
    <property type="entry name" value="HBM"/>
    <property type="match status" value="1"/>
</dbReference>
<dbReference type="InterPro" id="IPR004089">
    <property type="entry name" value="MCPsignal_dom"/>
</dbReference>
<dbReference type="Gene3D" id="1.20.120.1530">
    <property type="match status" value="1"/>
</dbReference>
<dbReference type="RefSeq" id="WP_237262205.1">
    <property type="nucleotide sequence ID" value="NZ_AP024202.1"/>
</dbReference>
<sequence length="861" mass="93967">MFKTIRAKLIAGFSLITLLIILSAVFSVININESAKGFKDYRGMAKASLISSGVQTNMLMVRMNLKDYLQHNVQKEVDEFNQYYEKTDSFIKDAKQIITDPERNRMIDEIAQGLVAYREHFAKVQQLMTKRDEIVNNSFDVNGPKLEQLLTQVMQESAEADNNEVAIVTSKALRSLMLGRLYTSKFIYNHTEQAMNRVMLEFETLDNHMEQLINLVEDGELKGKLIKSLELINYYSASVVEFNELINNLDDVINNKLNVIGPHIAKLAEDIKSSLKADQDKIGPEVQANNENIINIMIVSALVVAIIAALIAFFLPRSIANGLASIQKVLLRISKSGDFSIRADAEREDEVGDMGQAVNTLLTDMQKAINEANDVITAISKGDFSQRVTAELSGDLNMLKEGINGSADSINSTMTQLSAVMESMSQGDFNVIINADVEGQFLQMVQNTRHTLQTLNDTIADIVNIMECMEKGDFDQRVTIEAHGDLLRLKEGVNNSMDSIQSAMLDITRIVVAQSEGDLTQSIEAEYFGQLDTLKQAVNTSSRKLVEVVSKALEATNIVGTAAEEVARGAADLSQRVQEQAAALEETSATMDEMNSAVQGNTENAQQASHVAKEVQDKAHKGVEVMTQTIDAMDSIQQSSHKIADIVTLIDGIAFQTNLLALNAAVEAARAGDHGRGFAVVAGEVRALAQKSAEAAKDIKKLIDESVTRIDDGTRLAGESGDVLTEINNSIETVSKMITQIAEASEEQAKGVSQVHQAVSQIDDVTQQNAALVEETSAAAESMNEQSDNLRHEMAFFHTGKSDSRDNGGAVVLAIADTVVAPVPGKVSQSNQPPGLVKPTSSKENLSKLAASDSDQEWEDF</sequence>
<evidence type="ECO:0000256" key="1">
    <source>
        <dbReference type="ARBA" id="ARBA00022481"/>
    </source>
</evidence>
<feature type="domain" description="HAMP" evidence="8">
    <location>
        <begin position="317"/>
        <end position="370"/>
    </location>
</feature>
<dbReference type="SUPFAM" id="SSF58104">
    <property type="entry name" value="Methyl-accepting chemotaxis protein (MCP) signaling domain"/>
    <property type="match status" value="2"/>
</dbReference>
<dbReference type="EMBL" id="AP024202">
    <property type="protein sequence ID" value="BCN92506.1"/>
    <property type="molecule type" value="Genomic_DNA"/>
</dbReference>
<dbReference type="PRINTS" id="PR00260">
    <property type="entry name" value="CHEMTRNSDUCR"/>
</dbReference>
<evidence type="ECO:0000256" key="4">
    <source>
        <dbReference type="PROSITE-ProRule" id="PRU00284"/>
    </source>
</evidence>
<keyword evidence="1" id="KW-0488">Methylation</keyword>
<evidence type="ECO:0000259" key="9">
    <source>
        <dbReference type="PROSITE" id="PS51753"/>
    </source>
</evidence>
<feature type="domain" description="HAMP" evidence="8">
    <location>
        <begin position="408"/>
        <end position="460"/>
    </location>
</feature>
<dbReference type="PROSITE" id="PS50111">
    <property type="entry name" value="CHEMOTAXIS_TRANSDUC_2"/>
    <property type="match status" value="1"/>
</dbReference>
<dbReference type="SMART" id="SM00283">
    <property type="entry name" value="MA"/>
    <property type="match status" value="1"/>
</dbReference>
<dbReference type="InterPro" id="IPR051310">
    <property type="entry name" value="MCP_chemotaxis"/>
</dbReference>
<feature type="compositionally biased region" description="Polar residues" evidence="5">
    <location>
        <begin position="827"/>
        <end position="844"/>
    </location>
</feature>
<feature type="domain" description="HAMP" evidence="8">
    <location>
        <begin position="469"/>
        <end position="505"/>
    </location>
</feature>
<feature type="domain" description="Methyl-accepting transducer" evidence="7">
    <location>
        <begin position="555"/>
        <end position="784"/>
    </location>
</feature>
<evidence type="ECO:0000256" key="6">
    <source>
        <dbReference type="SAM" id="Phobius"/>
    </source>
</evidence>
<keyword evidence="11" id="KW-1185">Reference proteome</keyword>
<dbReference type="InterPro" id="IPR004090">
    <property type="entry name" value="Chemotax_Me-accpt_rcpt"/>
</dbReference>
<evidence type="ECO:0000256" key="3">
    <source>
        <dbReference type="ARBA" id="ARBA00029447"/>
    </source>
</evidence>
<dbReference type="Pfam" id="PF12729">
    <property type="entry name" value="4HB_MCP_1"/>
    <property type="match status" value="1"/>
</dbReference>
<keyword evidence="2 4" id="KW-0807">Transducer</keyword>
<dbReference type="PANTHER" id="PTHR43531:SF14">
    <property type="entry name" value="METHYL-ACCEPTING CHEMOTAXIS PROTEIN I-RELATED"/>
    <property type="match status" value="1"/>
</dbReference>
<keyword evidence="6" id="KW-0472">Membrane</keyword>
<protein>
    <recommendedName>
        <fullName evidence="12">Methyl-accepting chemotaxis protein</fullName>
    </recommendedName>
</protein>
<dbReference type="SMART" id="SM00304">
    <property type="entry name" value="HAMP"/>
    <property type="match status" value="3"/>
</dbReference>
<dbReference type="Gene3D" id="6.10.340.10">
    <property type="match status" value="1"/>
</dbReference>
<dbReference type="PROSITE" id="PS50885">
    <property type="entry name" value="HAMP"/>
    <property type="match status" value="3"/>
</dbReference>
<evidence type="ECO:0000313" key="10">
    <source>
        <dbReference type="EMBL" id="BCN92506.1"/>
    </source>
</evidence>
<feature type="region of interest" description="Disordered" evidence="5">
    <location>
        <begin position="823"/>
        <end position="861"/>
    </location>
</feature>
<dbReference type="InterPro" id="IPR032255">
    <property type="entry name" value="HBM"/>
</dbReference>
<evidence type="ECO:0000313" key="11">
    <source>
        <dbReference type="Proteomes" id="UP001054820"/>
    </source>
</evidence>
<feature type="domain" description="HBM" evidence="9">
    <location>
        <begin position="43"/>
        <end position="283"/>
    </location>
</feature>
<comment type="similarity">
    <text evidence="3">Belongs to the methyl-accepting chemotaxis (MCP) protein family.</text>
</comment>
<dbReference type="CDD" id="cd11386">
    <property type="entry name" value="MCP_signal"/>
    <property type="match status" value="1"/>
</dbReference>
<dbReference type="PANTHER" id="PTHR43531">
    <property type="entry name" value="PROTEIN ICFG"/>
    <property type="match status" value="1"/>
</dbReference>
<evidence type="ECO:0000259" key="7">
    <source>
        <dbReference type="PROSITE" id="PS50111"/>
    </source>
</evidence>
<evidence type="ECO:0008006" key="12">
    <source>
        <dbReference type="Google" id="ProtNLM"/>
    </source>
</evidence>
<dbReference type="Pfam" id="PF18947">
    <property type="entry name" value="HAMP_2"/>
    <property type="match status" value="2"/>
</dbReference>
<dbReference type="Gene3D" id="1.10.287.950">
    <property type="entry name" value="Methyl-accepting chemotaxis protein"/>
    <property type="match status" value="1"/>
</dbReference>
<reference evidence="10" key="1">
    <citation type="journal article" date="2022" name="Arch. Microbiol.">
        <title>Thiomicrorhabdus immobilis sp. nov., a mesophilic sulfur-oxidizing bacterium isolated from sediment of a brackish lake in northern Japan.</title>
        <authorList>
            <person name="Kojima H."/>
            <person name="Mochizuki J."/>
            <person name="Kanda M."/>
            <person name="Watanabe T."/>
            <person name="Fukui M."/>
        </authorList>
    </citation>
    <scope>NUCLEOTIDE SEQUENCE</scope>
    <source>
        <strain evidence="10">Am19</strain>
    </source>
</reference>
<dbReference type="InterPro" id="IPR024478">
    <property type="entry name" value="HlyB_4HB_MCP"/>
</dbReference>
<accession>A0ABN6CU65</accession>
<keyword evidence="6" id="KW-1133">Transmembrane helix</keyword>
<evidence type="ECO:0000256" key="5">
    <source>
        <dbReference type="SAM" id="MobiDB-lite"/>
    </source>
</evidence>
<feature type="transmembrane region" description="Helical" evidence="6">
    <location>
        <begin position="293"/>
        <end position="315"/>
    </location>
</feature>
<evidence type="ECO:0000259" key="8">
    <source>
        <dbReference type="PROSITE" id="PS50885"/>
    </source>
</evidence>
<evidence type="ECO:0000256" key="2">
    <source>
        <dbReference type="ARBA" id="ARBA00023224"/>
    </source>
</evidence>
<dbReference type="Pfam" id="PF00015">
    <property type="entry name" value="MCPsignal"/>
    <property type="match status" value="1"/>
</dbReference>
<organism evidence="10 11">
    <name type="scientific">Thiomicrorhabdus immobilis</name>
    <dbReference type="NCBI Taxonomy" id="2791037"/>
    <lineage>
        <taxon>Bacteria</taxon>
        <taxon>Pseudomonadati</taxon>
        <taxon>Pseudomonadota</taxon>
        <taxon>Gammaproteobacteria</taxon>
        <taxon>Thiotrichales</taxon>
        <taxon>Piscirickettsiaceae</taxon>
        <taxon>Thiomicrorhabdus</taxon>
    </lineage>
</organism>
<dbReference type="SMART" id="SM01358">
    <property type="entry name" value="HBM"/>
    <property type="match status" value="1"/>
</dbReference>
<keyword evidence="6" id="KW-0812">Transmembrane</keyword>
<name>A0ABN6CU65_9GAMM</name>